<evidence type="ECO:0000313" key="2">
    <source>
        <dbReference type="Proteomes" id="UP001341840"/>
    </source>
</evidence>
<keyword evidence="2" id="KW-1185">Reference proteome</keyword>
<proteinExistence type="predicted"/>
<dbReference type="Proteomes" id="UP001341840">
    <property type="component" value="Unassembled WGS sequence"/>
</dbReference>
<dbReference type="EMBL" id="JASCZI010031776">
    <property type="protein sequence ID" value="MED6127407.1"/>
    <property type="molecule type" value="Genomic_DNA"/>
</dbReference>
<gene>
    <name evidence="1" type="ORF">PIB30_087874</name>
</gene>
<sequence length="174" mass="19158">MLKNDVLLGIAPCGKFVLLNLNDGSIHFPNFDSSGDGMYKSRPLSEHSSLRSVRKNNMVGTGQHATARVESLEGIGWWQCVMYVPELDSFAIGGCVTQEEKQVVCFMGNMVKTRTEGEATMHGIEEGLQFCIEELYVDDEELTLCIGNKNLVQWIVGVKGTHGYRGLRGTKLGA</sequence>
<name>A0ABU6RTV6_9FABA</name>
<evidence type="ECO:0000313" key="1">
    <source>
        <dbReference type="EMBL" id="MED6127407.1"/>
    </source>
</evidence>
<comment type="caution">
    <text evidence="1">The sequence shown here is derived from an EMBL/GenBank/DDBJ whole genome shotgun (WGS) entry which is preliminary data.</text>
</comment>
<accession>A0ABU6RTV6</accession>
<protein>
    <submittedName>
        <fullName evidence="1">Uncharacterized protein</fullName>
    </submittedName>
</protein>
<organism evidence="1 2">
    <name type="scientific">Stylosanthes scabra</name>
    <dbReference type="NCBI Taxonomy" id="79078"/>
    <lineage>
        <taxon>Eukaryota</taxon>
        <taxon>Viridiplantae</taxon>
        <taxon>Streptophyta</taxon>
        <taxon>Embryophyta</taxon>
        <taxon>Tracheophyta</taxon>
        <taxon>Spermatophyta</taxon>
        <taxon>Magnoliopsida</taxon>
        <taxon>eudicotyledons</taxon>
        <taxon>Gunneridae</taxon>
        <taxon>Pentapetalae</taxon>
        <taxon>rosids</taxon>
        <taxon>fabids</taxon>
        <taxon>Fabales</taxon>
        <taxon>Fabaceae</taxon>
        <taxon>Papilionoideae</taxon>
        <taxon>50 kb inversion clade</taxon>
        <taxon>dalbergioids sensu lato</taxon>
        <taxon>Dalbergieae</taxon>
        <taxon>Pterocarpus clade</taxon>
        <taxon>Stylosanthes</taxon>
    </lineage>
</organism>
<reference evidence="1 2" key="1">
    <citation type="journal article" date="2023" name="Plants (Basel)">
        <title>Bridging the Gap: Combining Genomics and Transcriptomics Approaches to Understand Stylosanthes scabra, an Orphan Legume from the Brazilian Caatinga.</title>
        <authorList>
            <person name="Ferreira-Neto J.R.C."/>
            <person name="da Silva M.D."/>
            <person name="Binneck E."/>
            <person name="de Melo N.F."/>
            <person name="da Silva R.H."/>
            <person name="de Melo A.L.T.M."/>
            <person name="Pandolfi V."/>
            <person name="Bustamante F.O."/>
            <person name="Brasileiro-Vidal A.C."/>
            <person name="Benko-Iseppon A.M."/>
        </authorList>
    </citation>
    <scope>NUCLEOTIDE SEQUENCE [LARGE SCALE GENOMIC DNA]</scope>
    <source>
        <tissue evidence="1">Leaves</tissue>
    </source>
</reference>